<keyword evidence="2" id="KW-1185">Reference proteome</keyword>
<dbReference type="EMBL" id="BMAV01004682">
    <property type="protein sequence ID" value="GFY45192.1"/>
    <property type="molecule type" value="Genomic_DNA"/>
</dbReference>
<sequence>MDQKATIKSLRGCANREPMISKGNRGRGCLERPVFLGRRFNPKPQLRDVTRVEISGVHRPLLPPISLREAEEMKLSHSLSLIPYLFISLHKKKMVKKKEKE</sequence>
<evidence type="ECO:0000313" key="1">
    <source>
        <dbReference type="EMBL" id="GFY45192.1"/>
    </source>
</evidence>
<comment type="caution">
    <text evidence="1">The sequence shown here is derived from an EMBL/GenBank/DDBJ whole genome shotgun (WGS) entry which is preliminary data.</text>
</comment>
<protein>
    <submittedName>
        <fullName evidence="1">Uncharacterized protein</fullName>
    </submittedName>
</protein>
<evidence type="ECO:0000313" key="2">
    <source>
        <dbReference type="Proteomes" id="UP000886998"/>
    </source>
</evidence>
<name>A0A8X6X2Y4_9ARAC</name>
<accession>A0A8X6X2Y4</accession>
<organism evidence="1 2">
    <name type="scientific">Trichonephila inaurata madagascariensis</name>
    <dbReference type="NCBI Taxonomy" id="2747483"/>
    <lineage>
        <taxon>Eukaryota</taxon>
        <taxon>Metazoa</taxon>
        <taxon>Ecdysozoa</taxon>
        <taxon>Arthropoda</taxon>
        <taxon>Chelicerata</taxon>
        <taxon>Arachnida</taxon>
        <taxon>Araneae</taxon>
        <taxon>Araneomorphae</taxon>
        <taxon>Entelegynae</taxon>
        <taxon>Araneoidea</taxon>
        <taxon>Nephilidae</taxon>
        <taxon>Trichonephila</taxon>
        <taxon>Trichonephila inaurata</taxon>
    </lineage>
</organism>
<proteinExistence type="predicted"/>
<dbReference type="AlphaFoldDB" id="A0A8X6X2Y4"/>
<gene>
    <name evidence="1" type="ORF">TNIN_267541</name>
</gene>
<reference evidence="1" key="1">
    <citation type="submission" date="2020-08" db="EMBL/GenBank/DDBJ databases">
        <title>Multicomponent nature underlies the extraordinary mechanical properties of spider dragline silk.</title>
        <authorList>
            <person name="Kono N."/>
            <person name="Nakamura H."/>
            <person name="Mori M."/>
            <person name="Yoshida Y."/>
            <person name="Ohtoshi R."/>
            <person name="Malay A.D."/>
            <person name="Moran D.A.P."/>
            <person name="Tomita M."/>
            <person name="Numata K."/>
            <person name="Arakawa K."/>
        </authorList>
    </citation>
    <scope>NUCLEOTIDE SEQUENCE</scope>
</reference>
<dbReference type="Proteomes" id="UP000886998">
    <property type="component" value="Unassembled WGS sequence"/>
</dbReference>